<organism evidence="2 3">
    <name type="scientific">Halopenitus salinus</name>
    <dbReference type="NCBI Taxonomy" id="1198295"/>
    <lineage>
        <taxon>Archaea</taxon>
        <taxon>Methanobacteriati</taxon>
        <taxon>Methanobacteriota</taxon>
        <taxon>Stenosarchaea group</taxon>
        <taxon>Halobacteria</taxon>
        <taxon>Halobacteriales</taxon>
        <taxon>Haloferacaceae</taxon>
        <taxon>Halopenitus</taxon>
    </lineage>
</organism>
<keyword evidence="3" id="KW-1185">Reference proteome</keyword>
<evidence type="ECO:0000259" key="1">
    <source>
        <dbReference type="Pfam" id="PF12697"/>
    </source>
</evidence>
<dbReference type="InterPro" id="IPR000639">
    <property type="entry name" value="Epox_hydrolase-like"/>
</dbReference>
<dbReference type="PRINTS" id="PR00412">
    <property type="entry name" value="EPOXHYDRLASE"/>
</dbReference>
<name>A0ABD5UXH2_9EURY</name>
<comment type="caution">
    <text evidence="2">The sequence shown here is derived from an EMBL/GenBank/DDBJ whole genome shotgun (WGS) entry which is preliminary data.</text>
</comment>
<evidence type="ECO:0000313" key="3">
    <source>
        <dbReference type="Proteomes" id="UP001596296"/>
    </source>
</evidence>
<keyword evidence="2" id="KW-0378">Hydrolase</keyword>
<dbReference type="Proteomes" id="UP001596296">
    <property type="component" value="Unassembled WGS sequence"/>
</dbReference>
<dbReference type="AlphaFoldDB" id="A0ABD5UXH2"/>
<gene>
    <name evidence="2" type="ORF">ACFQE9_07915</name>
</gene>
<dbReference type="PRINTS" id="PR00111">
    <property type="entry name" value="ABHYDROLASE"/>
</dbReference>
<dbReference type="PANTHER" id="PTHR43798">
    <property type="entry name" value="MONOACYLGLYCEROL LIPASE"/>
    <property type="match status" value="1"/>
</dbReference>
<dbReference type="SUPFAM" id="SSF53474">
    <property type="entry name" value="alpha/beta-Hydrolases"/>
    <property type="match status" value="1"/>
</dbReference>
<sequence length="277" mass="30163">MESHTVVGGGGTELRVDTAGPVDAPPVVLIHGYSQSRLSWFRQFESDLVEDLRLVAPDLRGHGDSGKPEGDERYRDPRLWAADVRAVIEEFAPQDPVVVGWSYGGLVLADYLSIEGTEDVSGAAFVGAITEKGTDAASEVAGPEFAAMLENLETRDAEESVDSLLEFLDICTETPLSARERHLLLGINARCPPRVREALQARTGAHEDVIRELDVPALFLHGAADRVVLPAAARRHADLVADAEVIIYEGVGHSPFLEVPERFNRDLRGFTERAFGE</sequence>
<dbReference type="PANTHER" id="PTHR43798:SF33">
    <property type="entry name" value="HYDROLASE, PUTATIVE (AFU_ORTHOLOGUE AFUA_2G14860)-RELATED"/>
    <property type="match status" value="1"/>
</dbReference>
<dbReference type="RefSeq" id="WP_379742891.1">
    <property type="nucleotide sequence ID" value="NZ_JBHSVN010000001.1"/>
</dbReference>
<accession>A0ABD5UXH2</accession>
<dbReference type="InterPro" id="IPR050266">
    <property type="entry name" value="AB_hydrolase_sf"/>
</dbReference>
<reference evidence="2 3" key="1">
    <citation type="journal article" date="2019" name="Int. J. Syst. Evol. Microbiol.">
        <title>The Global Catalogue of Microorganisms (GCM) 10K type strain sequencing project: providing services to taxonomists for standard genome sequencing and annotation.</title>
        <authorList>
            <consortium name="The Broad Institute Genomics Platform"/>
            <consortium name="The Broad Institute Genome Sequencing Center for Infectious Disease"/>
            <person name="Wu L."/>
            <person name="Ma J."/>
        </authorList>
    </citation>
    <scope>NUCLEOTIDE SEQUENCE [LARGE SCALE GENOMIC DNA]</scope>
    <source>
        <strain evidence="2 3">SKJ47</strain>
    </source>
</reference>
<dbReference type="Pfam" id="PF12697">
    <property type="entry name" value="Abhydrolase_6"/>
    <property type="match status" value="1"/>
</dbReference>
<dbReference type="InterPro" id="IPR029058">
    <property type="entry name" value="AB_hydrolase_fold"/>
</dbReference>
<dbReference type="Gene3D" id="3.40.50.1820">
    <property type="entry name" value="alpha/beta hydrolase"/>
    <property type="match status" value="1"/>
</dbReference>
<dbReference type="InterPro" id="IPR000073">
    <property type="entry name" value="AB_hydrolase_1"/>
</dbReference>
<proteinExistence type="predicted"/>
<feature type="domain" description="AB hydrolase-1" evidence="1">
    <location>
        <begin position="27"/>
        <end position="264"/>
    </location>
</feature>
<dbReference type="EMBL" id="JBHSXL010000006">
    <property type="protein sequence ID" value="MFC6892534.1"/>
    <property type="molecule type" value="Genomic_DNA"/>
</dbReference>
<dbReference type="GO" id="GO:0016787">
    <property type="term" value="F:hydrolase activity"/>
    <property type="evidence" value="ECO:0007669"/>
    <property type="project" value="UniProtKB-KW"/>
</dbReference>
<protein>
    <submittedName>
        <fullName evidence="2">Alpha/beta fold hydrolase</fullName>
    </submittedName>
</protein>
<evidence type="ECO:0000313" key="2">
    <source>
        <dbReference type="EMBL" id="MFC6892534.1"/>
    </source>
</evidence>